<feature type="transmembrane region" description="Helical" evidence="1">
    <location>
        <begin position="12"/>
        <end position="29"/>
    </location>
</feature>
<keyword evidence="1" id="KW-0812">Transmembrane</keyword>
<organism evidence="2 3">
    <name type="scientific">Rossellomorea pakistanensis</name>
    <dbReference type="NCBI Taxonomy" id="992288"/>
    <lineage>
        <taxon>Bacteria</taxon>
        <taxon>Bacillati</taxon>
        <taxon>Bacillota</taxon>
        <taxon>Bacilli</taxon>
        <taxon>Bacillales</taxon>
        <taxon>Bacillaceae</taxon>
        <taxon>Rossellomorea</taxon>
    </lineage>
</organism>
<comment type="caution">
    <text evidence="2">The sequence shown here is derived from an EMBL/GenBank/DDBJ whole genome shotgun (WGS) entry which is preliminary data.</text>
</comment>
<evidence type="ECO:0000256" key="1">
    <source>
        <dbReference type="SAM" id="Phobius"/>
    </source>
</evidence>
<gene>
    <name evidence="2" type="ORF">JOC86_002259</name>
</gene>
<dbReference type="Proteomes" id="UP001646157">
    <property type="component" value="Unassembled WGS sequence"/>
</dbReference>
<dbReference type="RefSeq" id="WP_205172205.1">
    <property type="nucleotide sequence ID" value="NZ_JAFBDZ010000002.1"/>
</dbReference>
<keyword evidence="3" id="KW-1185">Reference proteome</keyword>
<proteinExistence type="predicted"/>
<feature type="transmembrane region" description="Helical" evidence="1">
    <location>
        <begin position="41"/>
        <end position="63"/>
    </location>
</feature>
<sequence>MEKKKEPIKNVKIWVIILGIFLLSIPWYLPEGSSYILAFGIPYWGWMVLAASLGMSIYLTYVLNHEWQMEEEETGGDQS</sequence>
<evidence type="ECO:0000313" key="3">
    <source>
        <dbReference type="Proteomes" id="UP001646157"/>
    </source>
</evidence>
<evidence type="ECO:0000313" key="2">
    <source>
        <dbReference type="EMBL" id="MBM7585717.1"/>
    </source>
</evidence>
<keyword evidence="1" id="KW-0472">Membrane</keyword>
<accession>A0ABS2NCY0</accession>
<protein>
    <recommendedName>
        <fullName evidence="4">DUF3311 domain-containing protein</fullName>
    </recommendedName>
</protein>
<name>A0ABS2NCY0_9BACI</name>
<keyword evidence="1" id="KW-1133">Transmembrane helix</keyword>
<dbReference type="EMBL" id="JAFBDZ010000002">
    <property type="protein sequence ID" value="MBM7585717.1"/>
    <property type="molecule type" value="Genomic_DNA"/>
</dbReference>
<evidence type="ECO:0008006" key="4">
    <source>
        <dbReference type="Google" id="ProtNLM"/>
    </source>
</evidence>
<reference evidence="2 3" key="1">
    <citation type="submission" date="2021-01" db="EMBL/GenBank/DDBJ databases">
        <title>Genomic Encyclopedia of Type Strains, Phase IV (KMG-IV): sequencing the most valuable type-strain genomes for metagenomic binning, comparative biology and taxonomic classification.</title>
        <authorList>
            <person name="Goeker M."/>
        </authorList>
    </citation>
    <scope>NUCLEOTIDE SEQUENCE [LARGE SCALE GENOMIC DNA]</scope>
    <source>
        <strain evidence="2 3">DSM 24834</strain>
    </source>
</reference>